<comment type="caution">
    <text evidence="4">The sequence shown here is derived from an EMBL/GenBank/DDBJ whole genome shotgun (WGS) entry which is preliminary data.</text>
</comment>
<dbReference type="AlphaFoldDB" id="A0A1F7JM95"/>
<evidence type="ECO:0000313" key="4">
    <source>
        <dbReference type="EMBL" id="OGK56739.1"/>
    </source>
</evidence>
<dbReference type="GO" id="GO:0019878">
    <property type="term" value="P:lysine biosynthetic process via aminoadipic acid"/>
    <property type="evidence" value="ECO:0007669"/>
    <property type="project" value="TreeGrafter"/>
</dbReference>
<gene>
    <name evidence="4" type="ORF">A3J15_02250</name>
</gene>
<dbReference type="PANTHER" id="PTHR10277">
    <property type="entry name" value="HOMOCITRATE SYNTHASE-RELATED"/>
    <property type="match status" value="1"/>
</dbReference>
<dbReference type="InterPro" id="IPR002034">
    <property type="entry name" value="AIPM/Hcit_synth_CS"/>
</dbReference>
<keyword evidence="1 4" id="KW-0808">Transferase</keyword>
<evidence type="ECO:0000259" key="3">
    <source>
        <dbReference type="PROSITE" id="PS50991"/>
    </source>
</evidence>
<organism evidence="4 5">
    <name type="scientific">Candidatus Roizmanbacteria bacterium RIFCSPLOWO2_02_FULL_38_10</name>
    <dbReference type="NCBI Taxonomy" id="1802074"/>
    <lineage>
        <taxon>Bacteria</taxon>
        <taxon>Candidatus Roizmaniibacteriota</taxon>
    </lineage>
</organism>
<evidence type="ECO:0000256" key="1">
    <source>
        <dbReference type="ARBA" id="ARBA00022679"/>
    </source>
</evidence>
<dbReference type="PROSITE" id="PS50991">
    <property type="entry name" value="PYR_CT"/>
    <property type="match status" value="1"/>
</dbReference>
<dbReference type="InterPro" id="IPR050073">
    <property type="entry name" value="2-IPM_HCS-like"/>
</dbReference>
<evidence type="ECO:0000313" key="5">
    <source>
        <dbReference type="Proteomes" id="UP000176376"/>
    </source>
</evidence>
<dbReference type="PROSITE" id="PS00816">
    <property type="entry name" value="AIPM_HOMOCIT_SYNTH_2"/>
    <property type="match status" value="1"/>
</dbReference>
<dbReference type="InterPro" id="IPR013785">
    <property type="entry name" value="Aldolase_TIM"/>
</dbReference>
<dbReference type="InterPro" id="IPR000891">
    <property type="entry name" value="PYR_CT"/>
</dbReference>
<sequence>MFKGIIDTTLRDGQQSPLLFDSFKYSFSLEDKIKLTSGLLDLGVPNIEFFSPIVSEHERRDFVKLRKKIKAKNPNTKLLAHCRCNLKDIEEAVKVGFDGLNLYLNGTSQAHVHIYNQSLVTLKTEITSIIKTVREKYANLYLRFSIEDAFRTKEQDMYTILDTISGYINTIGIPDTVGVATPNAVRELISKLKLRYPHVDLECHFHNDRGLAMINTVTAVEAGISYVDASIWGLAERSGIASLTGVLFNLSEIDKALVKGYNLNLCYPLNVLMGSILKLQVPYNEPVSITNRTHIAGVHHKAILNSPKIYEAHQLQQFGVTKNQLLLGPLTGWNLIYYYLREFEYYDISQDQAKVITREFKQLSKKLSKKVRPEKLLIQIADKFKLPKIHLDREYIDYRIENLT</sequence>
<protein>
    <submittedName>
        <fullName evidence="4">Pyruvate carboxyltransferase</fullName>
    </submittedName>
</protein>
<dbReference type="STRING" id="1802074.A3J15_02250"/>
<dbReference type="Gene3D" id="1.10.238.260">
    <property type="match status" value="1"/>
</dbReference>
<feature type="domain" description="Pyruvate carboxyltransferase" evidence="3">
    <location>
        <begin position="3"/>
        <end position="267"/>
    </location>
</feature>
<dbReference type="Pfam" id="PF00682">
    <property type="entry name" value="HMGL-like"/>
    <property type="match status" value="1"/>
</dbReference>
<dbReference type="SUPFAM" id="SSF51569">
    <property type="entry name" value="Aldolase"/>
    <property type="match status" value="1"/>
</dbReference>
<dbReference type="PANTHER" id="PTHR10277:SF48">
    <property type="entry name" value="HOMOCITRATE SYNTHASE, CYTOSOLIC ISOZYME-RELATED"/>
    <property type="match status" value="1"/>
</dbReference>
<proteinExistence type="predicted"/>
<dbReference type="Pfam" id="PF22617">
    <property type="entry name" value="HCS_D2"/>
    <property type="match status" value="1"/>
</dbReference>
<accession>A0A1F7JM95</accession>
<name>A0A1F7JM95_9BACT</name>
<dbReference type="GO" id="GO:0004410">
    <property type="term" value="F:homocitrate synthase activity"/>
    <property type="evidence" value="ECO:0007669"/>
    <property type="project" value="TreeGrafter"/>
</dbReference>
<keyword evidence="4" id="KW-0670">Pyruvate</keyword>
<dbReference type="Gene3D" id="3.20.20.70">
    <property type="entry name" value="Aldolase class I"/>
    <property type="match status" value="1"/>
</dbReference>
<dbReference type="Proteomes" id="UP000176376">
    <property type="component" value="Unassembled WGS sequence"/>
</dbReference>
<reference evidence="4 5" key="1">
    <citation type="journal article" date="2016" name="Nat. Commun.">
        <title>Thousands of microbial genomes shed light on interconnected biogeochemical processes in an aquifer system.</title>
        <authorList>
            <person name="Anantharaman K."/>
            <person name="Brown C.T."/>
            <person name="Hug L.A."/>
            <person name="Sharon I."/>
            <person name="Castelle C.J."/>
            <person name="Probst A.J."/>
            <person name="Thomas B.C."/>
            <person name="Singh A."/>
            <person name="Wilkins M.J."/>
            <person name="Karaoz U."/>
            <person name="Brodie E.L."/>
            <person name="Williams K.H."/>
            <person name="Hubbard S.S."/>
            <person name="Banfield J.F."/>
        </authorList>
    </citation>
    <scope>NUCLEOTIDE SEQUENCE [LARGE SCALE GENOMIC DNA]</scope>
</reference>
<dbReference type="InterPro" id="IPR054691">
    <property type="entry name" value="LeuA/HCS_post-cat"/>
</dbReference>
<dbReference type="EMBL" id="MGAY01000025">
    <property type="protein sequence ID" value="OGK56739.1"/>
    <property type="molecule type" value="Genomic_DNA"/>
</dbReference>
<keyword evidence="2" id="KW-0464">Manganese</keyword>
<evidence type="ECO:0000256" key="2">
    <source>
        <dbReference type="ARBA" id="ARBA00023211"/>
    </source>
</evidence>